<reference evidence="2" key="1">
    <citation type="submission" date="2023-07" db="EMBL/GenBank/DDBJ databases">
        <title>30 novel species of actinomycetes from the DSMZ collection.</title>
        <authorList>
            <person name="Nouioui I."/>
        </authorList>
    </citation>
    <scope>NUCLEOTIDE SEQUENCE [LARGE SCALE GENOMIC DNA]</scope>
    <source>
        <strain evidence="2">DSM 44938</strain>
    </source>
</reference>
<sequence>MSHPDASPLADYAVAVEDLAGRVLAALRGVQDTPGPAAHVAEAPDIKAALAAVRVLGPDVFAPALLAGVPPGPDDLTTVTEALRVFPPAPGDPPEVARLTRATVALLARHGGEVPAVEDGIPSPAPEDDADPPWRAWSLTMARLAPLTLPGAAGPLGDRAGRRALDLSRGLARSLMRRDYPTAARLARWVALARARGATAGLDIEPVVRHLELCGGGSARTALDITIARLLIPDRGERPGPTGHFA</sequence>
<dbReference type="Proteomes" id="UP001183246">
    <property type="component" value="Unassembled WGS sequence"/>
</dbReference>
<evidence type="ECO:0000313" key="1">
    <source>
        <dbReference type="EMBL" id="MDT0346186.1"/>
    </source>
</evidence>
<dbReference type="RefSeq" id="WP_311707312.1">
    <property type="nucleotide sequence ID" value="NZ_JAVREL010000019.1"/>
</dbReference>
<dbReference type="EMBL" id="JAVREL010000019">
    <property type="protein sequence ID" value="MDT0346186.1"/>
    <property type="molecule type" value="Genomic_DNA"/>
</dbReference>
<proteinExistence type="predicted"/>
<organism evidence="1 2">
    <name type="scientific">Streptomyces litchfieldiae</name>
    <dbReference type="NCBI Taxonomy" id="3075543"/>
    <lineage>
        <taxon>Bacteria</taxon>
        <taxon>Bacillati</taxon>
        <taxon>Actinomycetota</taxon>
        <taxon>Actinomycetes</taxon>
        <taxon>Kitasatosporales</taxon>
        <taxon>Streptomycetaceae</taxon>
        <taxon>Streptomyces</taxon>
    </lineage>
</organism>
<gene>
    <name evidence="1" type="ORF">RM590_26895</name>
</gene>
<name>A0ABU2MXH0_9ACTN</name>
<accession>A0ABU2MXH0</accession>
<evidence type="ECO:0000313" key="2">
    <source>
        <dbReference type="Proteomes" id="UP001183246"/>
    </source>
</evidence>
<comment type="caution">
    <text evidence="1">The sequence shown here is derived from an EMBL/GenBank/DDBJ whole genome shotgun (WGS) entry which is preliminary data.</text>
</comment>
<keyword evidence="2" id="KW-1185">Reference proteome</keyword>
<protein>
    <submittedName>
        <fullName evidence="1">Uncharacterized protein</fullName>
    </submittedName>
</protein>